<dbReference type="GO" id="GO:0016020">
    <property type="term" value="C:membrane"/>
    <property type="evidence" value="ECO:0007669"/>
    <property type="project" value="UniProtKB-SubCell"/>
</dbReference>
<keyword evidence="4 6" id="KW-1133">Transmembrane helix</keyword>
<evidence type="ECO:0000313" key="8">
    <source>
        <dbReference type="Proteomes" id="UP000807716"/>
    </source>
</evidence>
<evidence type="ECO:0000256" key="1">
    <source>
        <dbReference type="ARBA" id="ARBA00004141"/>
    </source>
</evidence>
<feature type="transmembrane region" description="Helical" evidence="6">
    <location>
        <begin position="118"/>
        <end position="139"/>
    </location>
</feature>
<keyword evidence="5 6" id="KW-0472">Membrane</keyword>
<dbReference type="PANTHER" id="PTHR11654">
    <property type="entry name" value="OLIGOPEPTIDE TRANSPORTER-RELATED"/>
    <property type="match status" value="1"/>
</dbReference>
<evidence type="ECO:0000256" key="4">
    <source>
        <dbReference type="ARBA" id="ARBA00022989"/>
    </source>
</evidence>
<dbReference type="AlphaFoldDB" id="A0A9P6PM98"/>
<feature type="transmembrane region" description="Helical" evidence="6">
    <location>
        <begin position="284"/>
        <end position="308"/>
    </location>
</feature>
<evidence type="ECO:0000256" key="2">
    <source>
        <dbReference type="ARBA" id="ARBA00005982"/>
    </source>
</evidence>
<feature type="transmembrane region" description="Helical" evidence="6">
    <location>
        <begin position="84"/>
        <end position="106"/>
    </location>
</feature>
<dbReference type="EMBL" id="JAAAJB010001025">
    <property type="protein sequence ID" value="KAG0249320.1"/>
    <property type="molecule type" value="Genomic_DNA"/>
</dbReference>
<dbReference type="InterPro" id="IPR036259">
    <property type="entry name" value="MFS_trans_sf"/>
</dbReference>
<feature type="transmembrane region" description="Helical" evidence="6">
    <location>
        <begin position="44"/>
        <end position="64"/>
    </location>
</feature>
<dbReference type="Gene3D" id="1.20.1250.20">
    <property type="entry name" value="MFS general substrate transporter like domains"/>
    <property type="match status" value="1"/>
</dbReference>
<reference evidence="7" key="1">
    <citation type="journal article" date="2020" name="Fungal Divers.">
        <title>Resolving the Mortierellaceae phylogeny through synthesis of multi-gene phylogenetics and phylogenomics.</title>
        <authorList>
            <person name="Vandepol N."/>
            <person name="Liber J."/>
            <person name="Desiro A."/>
            <person name="Na H."/>
            <person name="Kennedy M."/>
            <person name="Barry K."/>
            <person name="Grigoriev I.V."/>
            <person name="Miller A.N."/>
            <person name="O'Donnell K."/>
            <person name="Stajich J.E."/>
            <person name="Bonito G."/>
        </authorList>
    </citation>
    <scope>NUCLEOTIDE SEQUENCE</scope>
    <source>
        <strain evidence="7">BC1065</strain>
    </source>
</reference>
<accession>A0A9P6PM98</accession>
<comment type="caution">
    <text evidence="7">The sequence shown here is derived from an EMBL/GenBank/DDBJ whole genome shotgun (WGS) entry which is preliminary data.</text>
</comment>
<dbReference type="OrthoDB" id="8904098at2759"/>
<gene>
    <name evidence="7" type="ORF">DFQ27_000212</name>
</gene>
<dbReference type="Proteomes" id="UP000807716">
    <property type="component" value="Unassembled WGS sequence"/>
</dbReference>
<evidence type="ECO:0000313" key="7">
    <source>
        <dbReference type="EMBL" id="KAG0249320.1"/>
    </source>
</evidence>
<evidence type="ECO:0000256" key="5">
    <source>
        <dbReference type="ARBA" id="ARBA00023136"/>
    </source>
</evidence>
<keyword evidence="8" id="KW-1185">Reference proteome</keyword>
<feature type="transmembrane region" description="Helical" evidence="6">
    <location>
        <begin position="12"/>
        <end position="32"/>
    </location>
</feature>
<name>A0A9P6PM98_9FUNG</name>
<comment type="subcellular location">
    <subcellularLocation>
        <location evidence="1">Membrane</location>
        <topology evidence="1">Multi-pass membrane protein</topology>
    </subcellularLocation>
</comment>
<dbReference type="InterPro" id="IPR000109">
    <property type="entry name" value="POT_fam"/>
</dbReference>
<comment type="similarity">
    <text evidence="2">Belongs to the major facilitator superfamily. Proton-dependent oligopeptide transporter (POT/PTR) (TC 2.A.17) family.</text>
</comment>
<proteinExistence type="inferred from homology"/>
<dbReference type="Pfam" id="PF00854">
    <property type="entry name" value="PTR2"/>
    <property type="match status" value="1"/>
</dbReference>
<feature type="transmembrane region" description="Helical" evidence="6">
    <location>
        <begin position="328"/>
        <end position="355"/>
    </location>
</feature>
<sequence length="392" mass="43730">MSDSYLNKWWALFWGSLVIILGTIPMALFAGWDAIVYVNNSLLFMPLATVTLGVGLIAPTIDAFSGDQFLEIQERGRDRSFSVLFFLSRIGVLIADSIFAGLPLYGINVNYQLPWRHVFYPVLLVACGAPALTLILCIGRSRFRIMSSSGEFILYRILKIPIVAAFRYVAASKTERAAAGHWLNFAARDDAEGSLFVQELHDFGLVLALLLLPSFIFSIMDRHTTVLAQHLSQFLADNESEFSEQTQWRSTVLNFVTPALVFFLTFVVYPLARRLGWNVSPYRRLGAGYLCMMMALGVSNIMIAFATHASSTEGLSNYNPSNIALQQWLWAVVDIPVLHGVYGGIGTAGFLLYVVTARYYTPRKGRIPINRMGRLVKEAEFAQSVDILHTST</sequence>
<keyword evidence="3 6" id="KW-0812">Transmembrane</keyword>
<organism evidence="7 8">
    <name type="scientific">Actinomortierella ambigua</name>
    <dbReference type="NCBI Taxonomy" id="1343610"/>
    <lineage>
        <taxon>Eukaryota</taxon>
        <taxon>Fungi</taxon>
        <taxon>Fungi incertae sedis</taxon>
        <taxon>Mucoromycota</taxon>
        <taxon>Mortierellomycotina</taxon>
        <taxon>Mortierellomycetes</taxon>
        <taxon>Mortierellales</taxon>
        <taxon>Mortierellaceae</taxon>
        <taxon>Actinomortierella</taxon>
    </lineage>
</organism>
<feature type="transmembrane region" description="Helical" evidence="6">
    <location>
        <begin position="252"/>
        <end position="272"/>
    </location>
</feature>
<evidence type="ECO:0000256" key="6">
    <source>
        <dbReference type="SAM" id="Phobius"/>
    </source>
</evidence>
<dbReference type="GO" id="GO:0022857">
    <property type="term" value="F:transmembrane transporter activity"/>
    <property type="evidence" value="ECO:0007669"/>
    <property type="project" value="InterPro"/>
</dbReference>
<protein>
    <submittedName>
        <fullName evidence="7">Uncharacterized protein</fullName>
    </submittedName>
</protein>
<evidence type="ECO:0000256" key="3">
    <source>
        <dbReference type="ARBA" id="ARBA00022692"/>
    </source>
</evidence>
<feature type="transmembrane region" description="Helical" evidence="6">
    <location>
        <begin position="203"/>
        <end position="220"/>
    </location>
</feature>